<dbReference type="InterPro" id="IPR034686">
    <property type="entry name" value="Terpene_cyclase-like_2"/>
</dbReference>
<name>A0ABP1EB15_9APHY</name>
<dbReference type="PANTHER" id="PTHR35201:SF4">
    <property type="entry name" value="BETA-PINACENE SYNTHASE-RELATED"/>
    <property type="match status" value="1"/>
</dbReference>
<evidence type="ECO:0000256" key="5">
    <source>
        <dbReference type="ARBA" id="ARBA00023239"/>
    </source>
</evidence>
<keyword evidence="8" id="KW-1185">Reference proteome</keyword>
<dbReference type="SFLD" id="SFLDG01020">
    <property type="entry name" value="Terpene_Cyclase_Like_2"/>
    <property type="match status" value="1"/>
</dbReference>
<evidence type="ECO:0000313" key="8">
    <source>
        <dbReference type="Proteomes" id="UP001497453"/>
    </source>
</evidence>
<dbReference type="Pfam" id="PF19086">
    <property type="entry name" value="Terpene_syn_C_2"/>
    <property type="match status" value="1"/>
</dbReference>
<evidence type="ECO:0000256" key="3">
    <source>
        <dbReference type="ARBA" id="ARBA00022723"/>
    </source>
</evidence>
<evidence type="ECO:0000256" key="6">
    <source>
        <dbReference type="RuleBase" id="RU366034"/>
    </source>
</evidence>
<evidence type="ECO:0000256" key="1">
    <source>
        <dbReference type="ARBA" id="ARBA00001946"/>
    </source>
</evidence>
<dbReference type="EMBL" id="OZ037952">
    <property type="protein sequence ID" value="CAL1716797.1"/>
    <property type="molecule type" value="Genomic_DNA"/>
</dbReference>
<reference evidence="8" key="1">
    <citation type="submission" date="2024-04" db="EMBL/GenBank/DDBJ databases">
        <authorList>
            <person name="Shaw F."/>
            <person name="Minotto A."/>
        </authorList>
    </citation>
    <scope>NUCLEOTIDE SEQUENCE [LARGE SCALE GENOMIC DNA]</scope>
</reference>
<proteinExistence type="inferred from homology"/>
<dbReference type="SUPFAM" id="SSF48576">
    <property type="entry name" value="Terpenoid synthases"/>
    <property type="match status" value="1"/>
</dbReference>
<protein>
    <recommendedName>
        <fullName evidence="6">Terpene synthase</fullName>
        <ecNumber evidence="6">4.2.3.-</ecNumber>
    </recommendedName>
</protein>
<evidence type="ECO:0000256" key="4">
    <source>
        <dbReference type="ARBA" id="ARBA00022842"/>
    </source>
</evidence>
<dbReference type="Gene3D" id="1.10.600.10">
    <property type="entry name" value="Farnesyl Diphosphate Synthase"/>
    <property type="match status" value="1"/>
</dbReference>
<accession>A0ABP1EB15</accession>
<organism evidence="7 8">
    <name type="scientific">Somion occarium</name>
    <dbReference type="NCBI Taxonomy" id="3059160"/>
    <lineage>
        <taxon>Eukaryota</taxon>
        <taxon>Fungi</taxon>
        <taxon>Dikarya</taxon>
        <taxon>Basidiomycota</taxon>
        <taxon>Agaricomycotina</taxon>
        <taxon>Agaricomycetes</taxon>
        <taxon>Polyporales</taxon>
        <taxon>Cerrenaceae</taxon>
        <taxon>Somion</taxon>
    </lineage>
</organism>
<dbReference type="InterPro" id="IPR008949">
    <property type="entry name" value="Isoprenoid_synthase_dom_sf"/>
</dbReference>
<dbReference type="EC" id="4.2.3.-" evidence="6"/>
<keyword evidence="4 6" id="KW-0460">Magnesium</keyword>
<comment type="similarity">
    <text evidence="2 6">Belongs to the terpene synthase family.</text>
</comment>
<dbReference type="PANTHER" id="PTHR35201">
    <property type="entry name" value="TERPENE SYNTHASE"/>
    <property type="match status" value="1"/>
</dbReference>
<dbReference type="SFLD" id="SFLDS00005">
    <property type="entry name" value="Isoprenoid_Synthase_Type_I"/>
    <property type="match status" value="1"/>
</dbReference>
<dbReference type="Proteomes" id="UP001497453">
    <property type="component" value="Chromosome 9"/>
</dbReference>
<comment type="cofactor">
    <cofactor evidence="1 6">
        <name>Mg(2+)</name>
        <dbReference type="ChEBI" id="CHEBI:18420"/>
    </cofactor>
</comment>
<evidence type="ECO:0000256" key="2">
    <source>
        <dbReference type="ARBA" id="ARBA00006333"/>
    </source>
</evidence>
<keyword evidence="5 6" id="KW-0456">Lyase</keyword>
<keyword evidence="3 6" id="KW-0479">Metal-binding</keyword>
<evidence type="ECO:0000313" key="7">
    <source>
        <dbReference type="EMBL" id="CAL1716797.1"/>
    </source>
</evidence>
<gene>
    <name evidence="7" type="ORF">GFSPODELE1_LOCUS10919</name>
</gene>
<sequence>MPAPTRTFTLPDLLSMCPLKGSVNPHYQKAAAESSAWINSYNVFSDQKRAFFIQGSNELLVSHTYPYADYEQFRTCCDFVNLLFVVDEVSDDQNGQDARITGNVFLQAMRYADWDDGSSLSKMTKEFRSRFLKFASPGCYERFLKHSADYVDAVAQEAANREQGHVLDEKSFEALRRENSAIRLCFGLFEFVLGVDLPNEVFENSEFMNLYWAAADMICWSNDVYSYNMEQAKGHNGNNIVTVLMMAKGIGLQAASDLVGDRFRELMQCFTQGKHALPSWGLAVDNAVDAYVKALEHWVVGNLAWSFESQRYFGPEHHEVKRSLMVVLRPSEIADSNSD</sequence>